<dbReference type="HOGENOM" id="CLU_139737_2_0_11"/>
<dbReference type="Proteomes" id="UP000028880">
    <property type="component" value="Unassembled WGS sequence"/>
</dbReference>
<name>A0A024JRW5_9MYCO</name>
<organism evidence="3">
    <name type="scientific">Mycobacterium triplex</name>
    <dbReference type="NCBI Taxonomy" id="47839"/>
    <lineage>
        <taxon>Bacteria</taxon>
        <taxon>Bacillati</taxon>
        <taxon>Actinomycetota</taxon>
        <taxon>Actinomycetes</taxon>
        <taxon>Mycobacteriales</taxon>
        <taxon>Mycobacteriaceae</taxon>
        <taxon>Mycobacterium</taxon>
        <taxon>Mycobacterium simiae complex</taxon>
    </lineage>
</organism>
<feature type="region of interest" description="Disordered" evidence="1">
    <location>
        <begin position="59"/>
        <end position="98"/>
    </location>
</feature>
<reference evidence="3" key="1">
    <citation type="journal article" date="2014" name="Genome Announc.">
        <title>Draft Genome Sequence of Mycobacterium triplex DSM 44626.</title>
        <authorList>
            <person name="Sassi M."/>
            <person name="Croce O."/>
            <person name="Robert C."/>
            <person name="Raoult D."/>
            <person name="Drancourt M."/>
        </authorList>
    </citation>
    <scope>NUCLEOTIDE SEQUENCE [LARGE SCALE GENOMIC DNA]</scope>
    <source>
        <strain evidence="3">DSM 44626</strain>
    </source>
</reference>
<evidence type="ECO:0000259" key="2">
    <source>
        <dbReference type="Pfam" id="PF18878"/>
    </source>
</evidence>
<protein>
    <submittedName>
        <fullName evidence="3">PPE family protein</fullName>
    </submittedName>
</protein>
<dbReference type="eggNOG" id="COG5651">
    <property type="taxonomic scope" value="Bacteria"/>
</dbReference>
<dbReference type="EMBL" id="HG964446">
    <property type="protein sequence ID" value="CDO86580.1"/>
    <property type="molecule type" value="Genomic_DNA"/>
</dbReference>
<dbReference type="AlphaFoldDB" id="A0A024JRW5"/>
<feature type="domain" description="PPE-PPW subfamily C-terminal" evidence="2">
    <location>
        <begin position="32"/>
        <end position="78"/>
    </location>
</feature>
<accession>A0A024JRW5</accession>
<gene>
    <name evidence="3" type="ORF">BN973_00924</name>
</gene>
<reference evidence="3" key="2">
    <citation type="submission" date="2014-04" db="EMBL/GenBank/DDBJ databases">
        <authorList>
            <person name="Urmite Genomes U."/>
        </authorList>
    </citation>
    <scope>NUCLEOTIDE SEQUENCE</scope>
    <source>
        <strain evidence="3">DSM 44626</strain>
    </source>
</reference>
<dbReference type="Pfam" id="PF18878">
    <property type="entry name" value="PPE-PPW"/>
    <property type="match status" value="1"/>
</dbReference>
<evidence type="ECO:0000256" key="1">
    <source>
        <dbReference type="SAM" id="MobiDB-lite"/>
    </source>
</evidence>
<dbReference type="InterPro" id="IPR043641">
    <property type="entry name" value="PPE-PPW_C"/>
</dbReference>
<evidence type="ECO:0000313" key="3">
    <source>
        <dbReference type="EMBL" id="CDO86580.1"/>
    </source>
</evidence>
<sequence length="98" mass="10081">MRDHGDEFIDMNVDVDPDWGADEEELVAAAMASGSGAGRLGFAGTARKDSDLQASGLTELAGDEYGGGPRMPMVPGTWDRNGAGPREPDEAGGGGKDN</sequence>
<proteinExistence type="predicted"/>
<dbReference type="STRING" id="47839.BN973_00924"/>